<evidence type="ECO:0000313" key="2">
    <source>
        <dbReference type="Proteomes" id="UP000543804"/>
    </source>
</evidence>
<dbReference type="AlphaFoldDB" id="A0A848BBS1"/>
<proteinExistence type="predicted"/>
<keyword evidence="2" id="KW-1185">Reference proteome</keyword>
<accession>A0A848BBS1</accession>
<gene>
    <name evidence="1" type="ORF">HF878_08670</name>
</gene>
<dbReference type="Proteomes" id="UP000543804">
    <property type="component" value="Unassembled WGS sequence"/>
</dbReference>
<protein>
    <submittedName>
        <fullName evidence="1">Uncharacterized protein</fullName>
    </submittedName>
</protein>
<name>A0A848BBS1_9FIRM</name>
<organism evidence="1 2">
    <name type="scientific">Selenomonas bovis</name>
    <dbReference type="NCBI Taxonomy" id="416586"/>
    <lineage>
        <taxon>Bacteria</taxon>
        <taxon>Bacillati</taxon>
        <taxon>Bacillota</taxon>
        <taxon>Negativicutes</taxon>
        <taxon>Selenomonadales</taxon>
        <taxon>Selenomonadaceae</taxon>
        <taxon>Selenomonas</taxon>
    </lineage>
</organism>
<reference evidence="1 2" key="1">
    <citation type="submission" date="2020-04" db="EMBL/GenBank/DDBJ databases">
        <authorList>
            <person name="Hitch T.C.A."/>
            <person name="Wylensek D."/>
            <person name="Clavel T."/>
        </authorList>
    </citation>
    <scope>NUCLEOTIDE SEQUENCE [LARGE SCALE GENOMIC DNA]</scope>
    <source>
        <strain evidence="1 2">PG-130-P53-12</strain>
    </source>
</reference>
<evidence type="ECO:0000313" key="1">
    <source>
        <dbReference type="EMBL" id="NMD99534.1"/>
    </source>
</evidence>
<dbReference type="EMBL" id="JABAFA010000035">
    <property type="protein sequence ID" value="NMD99534.1"/>
    <property type="molecule type" value="Genomic_DNA"/>
</dbReference>
<sequence length="81" mass="9548">MPRLSRLLPLREGDRFISLYRDGKLYLSSLLEDMKQQAQQGAGRTAYLFFTPHYQEIRPHLLQVGCREGVDFMDGMWLTER</sequence>
<comment type="caution">
    <text evidence="1">The sequence shown here is derived from an EMBL/GenBank/DDBJ whole genome shotgun (WGS) entry which is preliminary data.</text>
</comment>